<keyword evidence="3" id="KW-1185">Reference proteome</keyword>
<dbReference type="Proteomes" id="UP000029492">
    <property type="component" value="Chromosome"/>
</dbReference>
<name>A0A089NU08_9HYPH</name>
<dbReference type="STRING" id="693986.MOC_2280"/>
<evidence type="ECO:0000256" key="1">
    <source>
        <dbReference type="SAM" id="MobiDB-lite"/>
    </source>
</evidence>
<proteinExistence type="predicted"/>
<dbReference type="HOGENOM" id="CLU_2330535_0_0_5"/>
<dbReference type="RefSeq" id="WP_043355896.1">
    <property type="nucleotide sequence ID" value="NZ_CP003811.1"/>
</dbReference>
<dbReference type="KEGG" id="mor:MOC_2280"/>
<feature type="region of interest" description="Disordered" evidence="1">
    <location>
        <begin position="75"/>
        <end position="98"/>
    </location>
</feature>
<protein>
    <submittedName>
        <fullName evidence="2">Protein of unassigned function</fullName>
    </submittedName>
</protein>
<evidence type="ECO:0000313" key="2">
    <source>
        <dbReference type="EMBL" id="AIQ90035.1"/>
    </source>
</evidence>
<dbReference type="EMBL" id="CP003811">
    <property type="protein sequence ID" value="AIQ90035.1"/>
    <property type="molecule type" value="Genomic_DNA"/>
</dbReference>
<dbReference type="eggNOG" id="ENOG5030ZX9">
    <property type="taxonomic scope" value="Bacteria"/>
</dbReference>
<accession>A0A089NU08</accession>
<sequence length="98" mass="10604">MPLERYLDGGAHILPADDTLIRFGMTNGQRVIAVEVPIPVLRQQFGGGADLAPLELFARNQAVIEAAASQAYDRTETPNDLLDLGPEDFDTRPASAKL</sequence>
<dbReference type="GeneID" id="96604584"/>
<reference evidence="2 3" key="1">
    <citation type="journal article" date="2014" name="PLoS ONE">
        <title>Genome Information of Methylobacterium oryzae, a Plant-Probiotic Methylotroph in the Phyllosphere.</title>
        <authorList>
            <person name="Kwak M.J."/>
            <person name="Jeong H."/>
            <person name="Madhaiyan M."/>
            <person name="Lee Y."/>
            <person name="Sa T.M."/>
            <person name="Oh T.K."/>
            <person name="Kim J.F."/>
        </authorList>
    </citation>
    <scope>NUCLEOTIDE SEQUENCE [LARGE SCALE GENOMIC DNA]</scope>
    <source>
        <strain evidence="2 3">CBMB20</strain>
    </source>
</reference>
<organism evidence="2 3">
    <name type="scientific">Methylobacterium oryzae CBMB20</name>
    <dbReference type="NCBI Taxonomy" id="693986"/>
    <lineage>
        <taxon>Bacteria</taxon>
        <taxon>Pseudomonadati</taxon>
        <taxon>Pseudomonadota</taxon>
        <taxon>Alphaproteobacteria</taxon>
        <taxon>Hyphomicrobiales</taxon>
        <taxon>Methylobacteriaceae</taxon>
        <taxon>Methylobacterium</taxon>
    </lineage>
</organism>
<evidence type="ECO:0000313" key="3">
    <source>
        <dbReference type="Proteomes" id="UP000029492"/>
    </source>
</evidence>
<dbReference type="AlphaFoldDB" id="A0A089NU08"/>
<gene>
    <name evidence="2" type="ORF">MOC_2280</name>
</gene>